<proteinExistence type="predicted"/>
<gene>
    <name evidence="1" type="ORF">H8S45_02925</name>
</gene>
<dbReference type="RefSeq" id="WP_162838363.1">
    <property type="nucleotide sequence ID" value="NZ_JACOPL010000002.1"/>
</dbReference>
<dbReference type="Proteomes" id="UP000606499">
    <property type="component" value="Unassembled WGS sequence"/>
</dbReference>
<evidence type="ECO:0008006" key="3">
    <source>
        <dbReference type="Google" id="ProtNLM"/>
    </source>
</evidence>
<accession>A0A923RV06</accession>
<sequence length="55" mass="6493">MFQVKKTEYVNKTFRMPRELVQELESVAQQKDVSLNQLVTQCCQYALDHLDTDET</sequence>
<dbReference type="GO" id="GO:0006355">
    <property type="term" value="P:regulation of DNA-templated transcription"/>
    <property type="evidence" value="ECO:0007669"/>
    <property type="project" value="InterPro"/>
</dbReference>
<comment type="caution">
    <text evidence="1">The sequence shown here is derived from an EMBL/GenBank/DDBJ whole genome shotgun (WGS) entry which is preliminary data.</text>
</comment>
<dbReference type="InterPro" id="IPR010985">
    <property type="entry name" value="Ribbon_hlx_hlx"/>
</dbReference>
<keyword evidence="2" id="KW-1185">Reference proteome</keyword>
<dbReference type="SUPFAM" id="SSF47598">
    <property type="entry name" value="Ribbon-helix-helix"/>
    <property type="match status" value="1"/>
</dbReference>
<organism evidence="1 2">
    <name type="scientific">Agathobaculum faecis</name>
    <dbReference type="NCBI Taxonomy" id="2763013"/>
    <lineage>
        <taxon>Bacteria</taxon>
        <taxon>Bacillati</taxon>
        <taxon>Bacillota</taxon>
        <taxon>Clostridia</taxon>
        <taxon>Eubacteriales</taxon>
        <taxon>Butyricicoccaceae</taxon>
        <taxon>Agathobaculum</taxon>
    </lineage>
</organism>
<protein>
    <recommendedName>
        <fullName evidence="3">CopG-like ribbon-helix-helix domain-containing protein</fullName>
    </recommendedName>
</protein>
<evidence type="ECO:0000313" key="1">
    <source>
        <dbReference type="EMBL" id="MBC5724423.1"/>
    </source>
</evidence>
<reference evidence="1" key="1">
    <citation type="submission" date="2020-08" db="EMBL/GenBank/DDBJ databases">
        <title>Genome public.</title>
        <authorList>
            <person name="Liu C."/>
            <person name="Sun Q."/>
        </authorList>
    </citation>
    <scope>NUCLEOTIDE SEQUENCE</scope>
    <source>
        <strain evidence="1">NSJ-28</strain>
    </source>
</reference>
<evidence type="ECO:0000313" key="2">
    <source>
        <dbReference type="Proteomes" id="UP000606499"/>
    </source>
</evidence>
<dbReference type="EMBL" id="JACOPL010000002">
    <property type="protein sequence ID" value="MBC5724423.1"/>
    <property type="molecule type" value="Genomic_DNA"/>
</dbReference>
<name>A0A923RV06_9FIRM</name>
<dbReference type="AlphaFoldDB" id="A0A923RV06"/>